<keyword evidence="2" id="KW-0479">Metal-binding</keyword>
<keyword evidence="3" id="KW-0378">Hydrolase</keyword>
<protein>
    <recommendedName>
        <fullName evidence="4">Peptidase M20 dimerisation domain-containing protein</fullName>
    </recommendedName>
</protein>
<accession>A0ABY5MER2</accession>
<feature type="domain" description="Peptidase M20 dimerisation" evidence="4">
    <location>
        <begin position="7"/>
        <end position="129"/>
    </location>
</feature>
<dbReference type="EMBL" id="CP030941">
    <property type="protein sequence ID" value="UUP15636.1"/>
    <property type="molecule type" value="Genomic_DNA"/>
</dbReference>
<organism evidence="5 6">
    <name type="scientific">Nitratireductor thuwali</name>
    <dbReference type="NCBI Taxonomy" id="2267699"/>
    <lineage>
        <taxon>Bacteria</taxon>
        <taxon>Pseudomonadati</taxon>
        <taxon>Pseudomonadota</taxon>
        <taxon>Alphaproteobacteria</taxon>
        <taxon>Hyphomicrobiales</taxon>
        <taxon>Phyllobacteriaceae</taxon>
        <taxon>Nitratireductor</taxon>
    </lineage>
</organism>
<reference evidence="5 6" key="1">
    <citation type="submission" date="2018-07" db="EMBL/GenBank/DDBJ databases">
        <title>Genome sequence of Nitratireductor thuwali#1536.</title>
        <authorList>
            <person name="Michoud G."/>
            <person name="Merlino G."/>
            <person name="Sefrji F.O."/>
            <person name="Daffonchio D."/>
        </authorList>
    </citation>
    <scope>NUCLEOTIDE SEQUENCE [LARGE SCALE GENOMIC DNA]</scope>
    <source>
        <strain evidence="6">Nit1536</strain>
    </source>
</reference>
<evidence type="ECO:0000313" key="6">
    <source>
        <dbReference type="Proteomes" id="UP001342418"/>
    </source>
</evidence>
<dbReference type="InterPro" id="IPR051458">
    <property type="entry name" value="Cyt/Met_Dipeptidase"/>
</dbReference>
<dbReference type="InterPro" id="IPR011650">
    <property type="entry name" value="Peptidase_M20_dimer"/>
</dbReference>
<evidence type="ECO:0000256" key="2">
    <source>
        <dbReference type="ARBA" id="ARBA00022723"/>
    </source>
</evidence>
<sequence length="182" mass="19440">MAHRYPLARILASMHDEQGRVTIDGFYDGVQPVSPTLRDQWEALDIEEALSGVSVTGGPDEGGLGTVELMWGRPGVDFNGIVAGNAGPGERSVLPGSATARLSFRLVGRQRPEHIRARFRRFVEAGLPAGCRVEFKGSGGTSAVSVNEASPYVSATARALEAEWAQPAPIKGREAPSPWWSS</sequence>
<keyword evidence="1" id="KW-0645">Protease</keyword>
<evidence type="ECO:0000313" key="5">
    <source>
        <dbReference type="EMBL" id="UUP15636.1"/>
    </source>
</evidence>
<dbReference type="RefSeq" id="WP_338528131.1">
    <property type="nucleotide sequence ID" value="NZ_CP030941.1"/>
</dbReference>
<dbReference type="Proteomes" id="UP001342418">
    <property type="component" value="Chromosome"/>
</dbReference>
<dbReference type="PANTHER" id="PTHR43270">
    <property type="entry name" value="BETA-ALA-HIS DIPEPTIDASE"/>
    <property type="match status" value="1"/>
</dbReference>
<dbReference type="PANTHER" id="PTHR43270:SF12">
    <property type="entry name" value="SUCCINYL-DIAMINOPIMELATE DESUCCINYLASE"/>
    <property type="match status" value="1"/>
</dbReference>
<evidence type="ECO:0000259" key="4">
    <source>
        <dbReference type="Pfam" id="PF07687"/>
    </source>
</evidence>
<keyword evidence="6" id="KW-1185">Reference proteome</keyword>
<name>A0ABY5MER2_9HYPH</name>
<proteinExistence type="predicted"/>
<evidence type="ECO:0000256" key="1">
    <source>
        <dbReference type="ARBA" id="ARBA00022670"/>
    </source>
</evidence>
<dbReference type="Pfam" id="PF07687">
    <property type="entry name" value="M20_dimer"/>
    <property type="match status" value="1"/>
</dbReference>
<gene>
    <name evidence="5" type="ORF">NTH_00074</name>
</gene>
<evidence type="ECO:0000256" key="3">
    <source>
        <dbReference type="ARBA" id="ARBA00022801"/>
    </source>
</evidence>
<dbReference type="Gene3D" id="3.30.70.360">
    <property type="match status" value="1"/>
</dbReference>